<evidence type="ECO:0000313" key="2">
    <source>
        <dbReference type="EMBL" id="ADR24286.1"/>
    </source>
</evidence>
<reference evidence="3" key="1">
    <citation type="submission" date="2010-07" db="EMBL/GenBank/DDBJ databases">
        <title>Genome sequence of Mycoplasma leachii PG50 MU clone A8.</title>
        <authorList>
            <person name="Wise K."/>
            <person name="Calcutt M.J."/>
            <person name="Foecking M.F."/>
            <person name="Madupu R."/>
            <person name="DeBoy R.T."/>
            <person name="Roske K."/>
            <person name="Martin T.R."/>
            <person name="Hvinden M.L."/>
            <person name="Durkin A.S."/>
            <person name="Glass J."/>
            <person name="Methe B.A."/>
        </authorList>
    </citation>
    <scope>NUCLEOTIDE SEQUENCE [LARGE SCALE GENOMIC DNA]</scope>
    <source>
        <strain evidence="3">DSM 21131 / NCTC 10133 / N29 / PG50</strain>
    </source>
</reference>
<gene>
    <name evidence="2" type="ordered locus">MSB_A0626</name>
</gene>
<evidence type="ECO:0000259" key="1">
    <source>
        <dbReference type="Pfam" id="PF21941"/>
    </source>
</evidence>
<dbReference type="RefSeq" id="WP_013447901.1">
    <property type="nucleotide sequence ID" value="NC_014751.1"/>
</dbReference>
<dbReference type="Proteomes" id="UP000008712">
    <property type="component" value="Chromosome"/>
</dbReference>
<dbReference type="Pfam" id="PF21941">
    <property type="entry name" value="SMEK_N"/>
    <property type="match status" value="1"/>
</dbReference>
<dbReference type="KEGG" id="mlc:MSB_A0626"/>
<evidence type="ECO:0000313" key="3">
    <source>
        <dbReference type="Proteomes" id="UP000008712"/>
    </source>
</evidence>
<organism evidence="2 3">
    <name type="scientific">Mycoplasma leachii (strain DSM 21131 / NCTC 10133 / N29 / PG50)</name>
    <dbReference type="NCBI Taxonomy" id="880447"/>
    <lineage>
        <taxon>Bacteria</taxon>
        <taxon>Bacillati</taxon>
        <taxon>Mycoplasmatota</taxon>
        <taxon>Mollicutes</taxon>
        <taxon>Mycoplasmataceae</taxon>
        <taxon>Mycoplasma</taxon>
    </lineage>
</organism>
<proteinExistence type="predicted"/>
<name>E4PUN0_MYCLG</name>
<sequence length="169" mass="19856">MQSKIYINNIINKLTRLQYEIKAFNNAKLFDTNKISENILKDILNIYGWSLINANTIKSNISGFDLIDTKNKILIQVSTTFTKTKLEDSLNKQIYKDCLGYNFKFLSLIISTNNNWSNIKNPYNLNFDLKNDLIDLTLPLKIKRRFNIKSPFNFHKSLLLIYLSNIYFI</sequence>
<dbReference type="EMBL" id="CP002108">
    <property type="protein sequence ID" value="ADR24286.1"/>
    <property type="molecule type" value="Genomic_DNA"/>
</dbReference>
<dbReference type="HOGENOM" id="CLU_1569020_0_0_14"/>
<accession>E4PUN0</accession>
<reference evidence="2 3" key="2">
    <citation type="journal article" date="2012" name="J. Bacteriol.">
        <title>Complete Genome Sequences of Mycoplasma leachii Strain PG50T and the Pathogenic Mycoplasma mycoides subsp. mycoides Small Colony Biotype Strain Gladysdale.</title>
        <authorList>
            <person name="Wise K.S."/>
            <person name="Calcutt M.J."/>
            <person name="Foecking M.F."/>
            <person name="Madupu R."/>
            <person name="Deboy R.T."/>
            <person name="Roske K."/>
            <person name="Hvinden M.L."/>
            <person name="Martin T.R."/>
            <person name="Durkin A.S."/>
            <person name="Glass J.I."/>
            <person name="Methe B.A."/>
        </authorList>
    </citation>
    <scope>NUCLEOTIDE SEQUENCE [LARGE SCALE GENOMIC DNA]</scope>
    <source>
        <strain evidence="3">DSM 21131 / NCTC 10133 / N29 / PG50</strain>
    </source>
</reference>
<keyword evidence="3" id="KW-1185">Reference proteome</keyword>
<feature type="domain" description="SMEK" evidence="1">
    <location>
        <begin position="9"/>
        <end position="137"/>
    </location>
</feature>
<dbReference type="NCBIfam" id="NF033859">
    <property type="entry name" value="SMEK_N"/>
    <property type="match status" value="1"/>
</dbReference>
<protein>
    <recommendedName>
        <fullName evidence="1">SMEK domain-containing protein</fullName>
    </recommendedName>
</protein>
<dbReference type="AlphaFoldDB" id="E4PUN0"/>
<dbReference type="InterPro" id="IPR047740">
    <property type="entry name" value="SMEK_dom"/>
</dbReference>
<dbReference type="OrthoDB" id="397330at2"/>